<dbReference type="InterPro" id="IPR051326">
    <property type="entry name" value="Kynurenine-oxoglutarate_AT"/>
</dbReference>
<dbReference type="InParanoid" id="D9QHF9"/>
<evidence type="ECO:0000313" key="10">
    <source>
        <dbReference type="EMBL" id="ADL01125.1"/>
    </source>
</evidence>
<evidence type="ECO:0000256" key="4">
    <source>
        <dbReference type="ARBA" id="ARBA00012753"/>
    </source>
</evidence>
<evidence type="ECO:0000256" key="2">
    <source>
        <dbReference type="ARBA" id="ARBA00007441"/>
    </source>
</evidence>
<dbReference type="FunCoup" id="D9QHF9">
    <property type="interactions" value="483"/>
</dbReference>
<evidence type="ECO:0000256" key="5">
    <source>
        <dbReference type="ARBA" id="ARBA00022576"/>
    </source>
</evidence>
<dbReference type="InterPro" id="IPR015421">
    <property type="entry name" value="PyrdxlP-dep_Trfase_major"/>
</dbReference>
<dbReference type="NCBIfam" id="NF006488">
    <property type="entry name" value="PRK08912.1"/>
    <property type="match status" value="1"/>
</dbReference>
<comment type="catalytic activity">
    <reaction evidence="8">
        <text>L-aspartate + 2-oxoglutarate = oxaloacetate + L-glutamate</text>
        <dbReference type="Rhea" id="RHEA:21824"/>
        <dbReference type="ChEBI" id="CHEBI:16452"/>
        <dbReference type="ChEBI" id="CHEBI:16810"/>
        <dbReference type="ChEBI" id="CHEBI:29985"/>
        <dbReference type="ChEBI" id="CHEBI:29991"/>
        <dbReference type="EC" id="2.6.1.1"/>
    </reaction>
</comment>
<dbReference type="PANTHER" id="PTHR43807:SF20">
    <property type="entry name" value="FI04487P"/>
    <property type="match status" value="1"/>
</dbReference>
<dbReference type="PANTHER" id="PTHR43807">
    <property type="entry name" value="FI04487P"/>
    <property type="match status" value="1"/>
</dbReference>
<evidence type="ECO:0000256" key="8">
    <source>
        <dbReference type="ARBA" id="ARBA00049185"/>
    </source>
</evidence>
<protein>
    <recommendedName>
        <fullName evidence="4">aspartate transaminase</fullName>
        <ecNumber evidence="4">2.6.1.1</ecNumber>
    </recommendedName>
</protein>
<dbReference type="EC" id="2.6.1.1" evidence="4"/>
<evidence type="ECO:0000313" key="11">
    <source>
        <dbReference type="Proteomes" id="UP000002696"/>
    </source>
</evidence>
<name>D9QHF9_BRESC</name>
<keyword evidence="5 10" id="KW-0032">Aminotransferase</keyword>
<evidence type="ECO:0000259" key="9">
    <source>
        <dbReference type="Pfam" id="PF00155"/>
    </source>
</evidence>
<dbReference type="CDD" id="cd00609">
    <property type="entry name" value="AAT_like"/>
    <property type="match status" value="1"/>
</dbReference>
<evidence type="ECO:0000256" key="1">
    <source>
        <dbReference type="ARBA" id="ARBA00001933"/>
    </source>
</evidence>
<evidence type="ECO:0000256" key="7">
    <source>
        <dbReference type="ARBA" id="ARBA00022898"/>
    </source>
</evidence>
<dbReference type="STRING" id="633149.Bresu_1814"/>
<proteinExistence type="inferred from homology"/>
<evidence type="ECO:0000256" key="3">
    <source>
        <dbReference type="ARBA" id="ARBA00011738"/>
    </source>
</evidence>
<dbReference type="GO" id="GO:0005737">
    <property type="term" value="C:cytoplasm"/>
    <property type="evidence" value="ECO:0007669"/>
    <property type="project" value="TreeGrafter"/>
</dbReference>
<sequence>MPLGSVDGMRAHSVFADMPTTIFETMSGLARTHQAINLGQGFPDSPGPESLRRIAAEALMTGSNQYAPSRGLPDLRQAVVEHYGRMQGVPLEVEGVLVTSGATEGLAAAILAFVSPGDEVIVFEPAYDAYRPLIERAGGTVRVVRLQAPVWRLSEPDVEAVIGPRTRVVLFNNPHNPTARAFDAAEVSALARLCVRHDLIAISDEVWEHVIFGGRRHRSLLAEPGMAGRTLKIGSAGKMFGMTGWKIGFVCGAPDLVDPVAKAHQFLTFATPPNLQTAVAVGLAWPDDSFRTMADDLQRSRDRLAAGLERHGFVLTTSEGTYFLGIDLAASGVAVGDDMFCRRAVAEFGVAAIPVSAFVTAPQDGAVVRLCFAKADDVLDLAIERLGRARGMSASTA</sequence>
<dbReference type="SUPFAM" id="SSF53383">
    <property type="entry name" value="PLP-dependent transferases"/>
    <property type="match status" value="1"/>
</dbReference>
<dbReference type="InterPro" id="IPR015424">
    <property type="entry name" value="PyrdxlP-dep_Trfase"/>
</dbReference>
<dbReference type="Gene3D" id="3.40.640.10">
    <property type="entry name" value="Type I PLP-dependent aspartate aminotransferase-like (Major domain)"/>
    <property type="match status" value="1"/>
</dbReference>
<dbReference type="InterPro" id="IPR015422">
    <property type="entry name" value="PyrdxlP-dep_Trfase_small"/>
</dbReference>
<gene>
    <name evidence="10" type="ordered locus">Bresu_1814</name>
</gene>
<dbReference type="eggNOG" id="COG0436">
    <property type="taxonomic scope" value="Bacteria"/>
</dbReference>
<keyword evidence="6 10" id="KW-0808">Transferase</keyword>
<dbReference type="Proteomes" id="UP000002696">
    <property type="component" value="Chromosome"/>
</dbReference>
<organism evidence="10 11">
    <name type="scientific">Brevundimonas subvibrioides (strain ATCC 15264 / DSM 4735 / LMG 14903 / NBRC 16000 / CB 81)</name>
    <name type="common">Caulobacter subvibrioides</name>
    <dbReference type="NCBI Taxonomy" id="633149"/>
    <lineage>
        <taxon>Bacteria</taxon>
        <taxon>Pseudomonadati</taxon>
        <taxon>Pseudomonadota</taxon>
        <taxon>Alphaproteobacteria</taxon>
        <taxon>Caulobacterales</taxon>
        <taxon>Caulobacteraceae</taxon>
        <taxon>Brevundimonas</taxon>
    </lineage>
</organism>
<comment type="similarity">
    <text evidence="2">Belongs to the class-I pyridoxal-phosphate-dependent aminotransferase family.</text>
</comment>
<dbReference type="KEGG" id="bsb:Bresu_1814"/>
<accession>D9QHF9</accession>
<dbReference type="Gene3D" id="3.90.1150.10">
    <property type="entry name" value="Aspartate Aminotransferase, domain 1"/>
    <property type="match status" value="1"/>
</dbReference>
<dbReference type="HOGENOM" id="CLU_017584_4_0_5"/>
<dbReference type="GO" id="GO:0004069">
    <property type="term" value="F:L-aspartate:2-oxoglutarate aminotransferase activity"/>
    <property type="evidence" value="ECO:0007669"/>
    <property type="project" value="UniProtKB-EC"/>
</dbReference>
<evidence type="ECO:0000256" key="6">
    <source>
        <dbReference type="ARBA" id="ARBA00022679"/>
    </source>
</evidence>
<dbReference type="Pfam" id="PF00155">
    <property type="entry name" value="Aminotran_1_2"/>
    <property type="match status" value="1"/>
</dbReference>
<dbReference type="EMBL" id="CP002102">
    <property type="protein sequence ID" value="ADL01125.1"/>
    <property type="molecule type" value="Genomic_DNA"/>
</dbReference>
<keyword evidence="7" id="KW-0663">Pyridoxal phosphate</keyword>
<dbReference type="GO" id="GO:0016212">
    <property type="term" value="F:kynurenine-oxoglutarate transaminase activity"/>
    <property type="evidence" value="ECO:0007669"/>
    <property type="project" value="TreeGrafter"/>
</dbReference>
<comment type="subunit">
    <text evidence="3">Homodimer.</text>
</comment>
<reference evidence="11" key="1">
    <citation type="journal article" date="2011" name="J. Bacteriol.">
        <title>Genome sequences of eight morphologically diverse alphaproteobacteria.</title>
        <authorList>
            <consortium name="US DOE Joint Genome Institute"/>
            <person name="Brown P.J."/>
            <person name="Kysela D.T."/>
            <person name="Buechlein A."/>
            <person name="Hemmerich C."/>
            <person name="Brun Y.V."/>
        </authorList>
    </citation>
    <scope>NUCLEOTIDE SEQUENCE [LARGE SCALE GENOMIC DNA]</scope>
    <source>
        <strain evidence="11">ATCC 15264 / DSM 4735 / LMG 14903 / NBRC 16000 / CB 81</strain>
    </source>
</reference>
<dbReference type="AlphaFoldDB" id="D9QHF9"/>
<dbReference type="GO" id="GO:0030170">
    <property type="term" value="F:pyridoxal phosphate binding"/>
    <property type="evidence" value="ECO:0007669"/>
    <property type="project" value="InterPro"/>
</dbReference>
<dbReference type="FunFam" id="3.40.640.10:FF:000033">
    <property type="entry name" value="Aspartate aminotransferase"/>
    <property type="match status" value="1"/>
</dbReference>
<dbReference type="InterPro" id="IPR004839">
    <property type="entry name" value="Aminotransferase_I/II_large"/>
</dbReference>
<comment type="cofactor">
    <cofactor evidence="1">
        <name>pyridoxal 5'-phosphate</name>
        <dbReference type="ChEBI" id="CHEBI:597326"/>
    </cofactor>
</comment>
<feature type="domain" description="Aminotransferase class I/classII large" evidence="9">
    <location>
        <begin position="35"/>
        <end position="386"/>
    </location>
</feature>
<dbReference type="BioCyc" id="BSUB633149:G1GM8-1808-MONOMER"/>
<keyword evidence="11" id="KW-1185">Reference proteome</keyword>